<dbReference type="Proteomes" id="UP001281147">
    <property type="component" value="Unassembled WGS sequence"/>
</dbReference>
<proteinExistence type="predicted"/>
<keyword evidence="2" id="KW-1185">Reference proteome</keyword>
<protein>
    <submittedName>
        <fullName evidence="1">Uncharacterized protein</fullName>
    </submittedName>
</protein>
<evidence type="ECO:0000313" key="2">
    <source>
        <dbReference type="Proteomes" id="UP001281147"/>
    </source>
</evidence>
<accession>A0ACC3MQ31</accession>
<evidence type="ECO:0000313" key="1">
    <source>
        <dbReference type="EMBL" id="KAK3701074.1"/>
    </source>
</evidence>
<name>A0ACC3MQ31_9PEZI</name>
<organism evidence="1 2">
    <name type="scientific">Vermiconidia calcicola</name>
    <dbReference type="NCBI Taxonomy" id="1690605"/>
    <lineage>
        <taxon>Eukaryota</taxon>
        <taxon>Fungi</taxon>
        <taxon>Dikarya</taxon>
        <taxon>Ascomycota</taxon>
        <taxon>Pezizomycotina</taxon>
        <taxon>Dothideomycetes</taxon>
        <taxon>Dothideomycetidae</taxon>
        <taxon>Mycosphaerellales</taxon>
        <taxon>Extremaceae</taxon>
        <taxon>Vermiconidia</taxon>
    </lineage>
</organism>
<reference evidence="1" key="1">
    <citation type="submission" date="2023-07" db="EMBL/GenBank/DDBJ databases">
        <title>Black Yeasts Isolated from many extreme environments.</title>
        <authorList>
            <person name="Coleine C."/>
            <person name="Stajich J.E."/>
            <person name="Selbmann L."/>
        </authorList>
    </citation>
    <scope>NUCLEOTIDE SEQUENCE</scope>
    <source>
        <strain evidence="1">CCFEE 5714</strain>
    </source>
</reference>
<gene>
    <name evidence="1" type="ORF">LTR37_015636</name>
</gene>
<comment type="caution">
    <text evidence="1">The sequence shown here is derived from an EMBL/GenBank/DDBJ whole genome shotgun (WGS) entry which is preliminary data.</text>
</comment>
<dbReference type="EMBL" id="JAUTXU010000177">
    <property type="protein sequence ID" value="KAK3701074.1"/>
    <property type="molecule type" value="Genomic_DNA"/>
</dbReference>
<sequence>MGRRSYRRKLTGLLNRLLTCQPYGVHESLLETLDFLLMGIQQAQPGSGAASPGCPSPQANVTRHAGGVDVRAATERDETDDELREDAREKMERVCKEIENLSNSVRKMMLKLVNVPRADP</sequence>